<comment type="caution">
    <text evidence="9">The sequence shown here is derived from an EMBL/GenBank/DDBJ whole genome shotgun (WGS) entry which is preliminary data.</text>
</comment>
<dbReference type="GO" id="GO:0007035">
    <property type="term" value="P:vacuolar acidification"/>
    <property type="evidence" value="ECO:0007669"/>
    <property type="project" value="TreeGrafter"/>
</dbReference>
<evidence type="ECO:0000313" key="9">
    <source>
        <dbReference type="EMBL" id="KAJ7763653.1"/>
    </source>
</evidence>
<dbReference type="GO" id="GO:0016471">
    <property type="term" value="C:vacuolar proton-transporting V-type ATPase complex"/>
    <property type="evidence" value="ECO:0007669"/>
    <property type="project" value="TreeGrafter"/>
</dbReference>
<dbReference type="AlphaFoldDB" id="A0AAD7NJN4"/>
<evidence type="ECO:0000256" key="6">
    <source>
        <dbReference type="ARBA" id="ARBA00023065"/>
    </source>
</evidence>
<comment type="similarity">
    <text evidence="2 8">Belongs to the V-ATPase 116 kDa subunit family.</text>
</comment>
<dbReference type="GO" id="GO:0051117">
    <property type="term" value="F:ATPase binding"/>
    <property type="evidence" value="ECO:0007669"/>
    <property type="project" value="TreeGrafter"/>
</dbReference>
<comment type="subcellular location">
    <subcellularLocation>
        <location evidence="1">Membrane</location>
        <topology evidence="1">Multi-pass membrane protein</topology>
    </subcellularLocation>
</comment>
<keyword evidence="10" id="KW-1185">Reference proteome</keyword>
<protein>
    <recommendedName>
        <fullName evidence="8">V-type proton ATPase subunit a</fullName>
    </recommendedName>
</protein>
<dbReference type="GO" id="GO:0000329">
    <property type="term" value="C:fungal-type vacuole membrane"/>
    <property type="evidence" value="ECO:0007669"/>
    <property type="project" value="TreeGrafter"/>
</dbReference>
<evidence type="ECO:0000256" key="1">
    <source>
        <dbReference type="ARBA" id="ARBA00004141"/>
    </source>
</evidence>
<evidence type="ECO:0000256" key="2">
    <source>
        <dbReference type="ARBA" id="ARBA00009904"/>
    </source>
</evidence>
<evidence type="ECO:0000256" key="8">
    <source>
        <dbReference type="RuleBase" id="RU361189"/>
    </source>
</evidence>
<sequence length="259" mass="28693">MSRLNWKPMACTATCQRQRRPVPQSHLIILSRALASCVELTPRRGDGEWPHVPGTRLASSTTMRMSVVLRVIHVRVSSYRVLTYPSNRALPPNPSHLCLRLCGEAVRERSGVCRAVMAGAEATRTTRCSARRRPRRGWAQWRPGRTKRSISTTSARMRSSTASAVSHTTSYLRLLALSLTHAQLSEVHWDMTIAGFLGPTSVFGWIALLLLGLGVTSSGLTMGILCLVEGLSAWIAFDSLFRNSEMRWSTVGARLQPIE</sequence>
<keyword evidence="7 8" id="KW-0472">Membrane</keyword>
<evidence type="ECO:0000313" key="10">
    <source>
        <dbReference type="Proteomes" id="UP001215280"/>
    </source>
</evidence>
<keyword evidence="5 8" id="KW-1133">Transmembrane helix</keyword>
<evidence type="ECO:0000256" key="7">
    <source>
        <dbReference type="ARBA" id="ARBA00023136"/>
    </source>
</evidence>
<reference evidence="9" key="1">
    <citation type="submission" date="2023-03" db="EMBL/GenBank/DDBJ databases">
        <title>Massive genome expansion in bonnet fungi (Mycena s.s.) driven by repeated elements and novel gene families across ecological guilds.</title>
        <authorList>
            <consortium name="Lawrence Berkeley National Laboratory"/>
            <person name="Harder C.B."/>
            <person name="Miyauchi S."/>
            <person name="Viragh M."/>
            <person name="Kuo A."/>
            <person name="Thoen E."/>
            <person name="Andreopoulos B."/>
            <person name="Lu D."/>
            <person name="Skrede I."/>
            <person name="Drula E."/>
            <person name="Henrissat B."/>
            <person name="Morin E."/>
            <person name="Kohler A."/>
            <person name="Barry K."/>
            <person name="LaButti K."/>
            <person name="Morin E."/>
            <person name="Salamov A."/>
            <person name="Lipzen A."/>
            <person name="Mereny Z."/>
            <person name="Hegedus B."/>
            <person name="Baldrian P."/>
            <person name="Stursova M."/>
            <person name="Weitz H."/>
            <person name="Taylor A."/>
            <person name="Grigoriev I.V."/>
            <person name="Nagy L.G."/>
            <person name="Martin F."/>
            <person name="Kauserud H."/>
        </authorList>
    </citation>
    <scope>NUCLEOTIDE SEQUENCE</scope>
    <source>
        <strain evidence="9">CBHHK188m</strain>
    </source>
</reference>
<proteinExistence type="inferred from homology"/>
<keyword evidence="4 8" id="KW-0812">Transmembrane</keyword>
<gene>
    <name evidence="9" type="ORF">DFH07DRAFT_396830</name>
</gene>
<evidence type="ECO:0000256" key="5">
    <source>
        <dbReference type="ARBA" id="ARBA00022989"/>
    </source>
</evidence>
<keyword evidence="3 8" id="KW-0813">Transport</keyword>
<comment type="caution">
    <text evidence="8">Lacks conserved residue(s) required for the propagation of feature annotation.</text>
</comment>
<dbReference type="InterPro" id="IPR002490">
    <property type="entry name" value="V-ATPase_116kDa_su"/>
</dbReference>
<dbReference type="EMBL" id="JARJLG010000040">
    <property type="protein sequence ID" value="KAJ7763653.1"/>
    <property type="molecule type" value="Genomic_DNA"/>
</dbReference>
<dbReference type="Proteomes" id="UP001215280">
    <property type="component" value="Unassembled WGS sequence"/>
</dbReference>
<evidence type="ECO:0000256" key="3">
    <source>
        <dbReference type="ARBA" id="ARBA00022448"/>
    </source>
</evidence>
<dbReference type="PANTHER" id="PTHR11629:SF63">
    <property type="entry name" value="V-TYPE PROTON ATPASE SUBUNIT A"/>
    <property type="match status" value="1"/>
</dbReference>
<organism evidence="9 10">
    <name type="scientific">Mycena maculata</name>
    <dbReference type="NCBI Taxonomy" id="230809"/>
    <lineage>
        <taxon>Eukaryota</taxon>
        <taxon>Fungi</taxon>
        <taxon>Dikarya</taxon>
        <taxon>Basidiomycota</taxon>
        <taxon>Agaricomycotina</taxon>
        <taxon>Agaricomycetes</taxon>
        <taxon>Agaricomycetidae</taxon>
        <taxon>Agaricales</taxon>
        <taxon>Marasmiineae</taxon>
        <taxon>Mycenaceae</taxon>
        <taxon>Mycena</taxon>
    </lineage>
</organism>
<dbReference type="GO" id="GO:0033179">
    <property type="term" value="C:proton-transporting V-type ATPase, V0 domain"/>
    <property type="evidence" value="ECO:0007669"/>
    <property type="project" value="InterPro"/>
</dbReference>
<dbReference type="Pfam" id="PF01496">
    <property type="entry name" value="V_ATPase_I"/>
    <property type="match status" value="1"/>
</dbReference>
<dbReference type="PANTHER" id="PTHR11629">
    <property type="entry name" value="VACUOLAR PROTON ATPASES"/>
    <property type="match status" value="1"/>
</dbReference>
<keyword evidence="8" id="KW-0375">Hydrogen ion transport</keyword>
<accession>A0AAD7NJN4</accession>
<name>A0AAD7NJN4_9AGAR</name>
<feature type="transmembrane region" description="Helical" evidence="8">
    <location>
        <begin position="219"/>
        <end position="237"/>
    </location>
</feature>
<dbReference type="GO" id="GO:0046961">
    <property type="term" value="F:proton-transporting ATPase activity, rotational mechanism"/>
    <property type="evidence" value="ECO:0007669"/>
    <property type="project" value="InterPro"/>
</dbReference>
<evidence type="ECO:0000256" key="4">
    <source>
        <dbReference type="ARBA" id="ARBA00022692"/>
    </source>
</evidence>
<keyword evidence="6 8" id="KW-0406">Ion transport</keyword>
<comment type="function">
    <text evidence="8">Essential component of the vacuolar proton pump (V-ATPase), a multimeric enzyme that catalyzes the translocation of protons across the membranes. Required for assembly and activity of the V-ATPase.</text>
</comment>
<feature type="transmembrane region" description="Helical" evidence="8">
    <location>
        <begin position="193"/>
        <end position="213"/>
    </location>
</feature>